<gene>
    <name evidence="4" type="ORF">H7R52_10110</name>
</gene>
<dbReference type="PANTHER" id="PTHR42756">
    <property type="entry name" value="TRANSCRIPTIONAL REGULATOR, MARR"/>
    <property type="match status" value="1"/>
</dbReference>
<protein>
    <submittedName>
        <fullName evidence="4">MarR family transcriptional regulator</fullName>
    </submittedName>
</protein>
<dbReference type="GO" id="GO:0003677">
    <property type="term" value="F:DNA binding"/>
    <property type="evidence" value="ECO:0007669"/>
    <property type="project" value="UniProtKB-KW"/>
</dbReference>
<organism evidence="4 5">
    <name type="scientific">Weissella confusa</name>
    <name type="common">Lactobacillus confusus</name>
    <dbReference type="NCBI Taxonomy" id="1583"/>
    <lineage>
        <taxon>Bacteria</taxon>
        <taxon>Bacillati</taxon>
        <taxon>Bacillota</taxon>
        <taxon>Bacilli</taxon>
        <taxon>Lactobacillales</taxon>
        <taxon>Lactobacillaceae</taxon>
        <taxon>Weissella</taxon>
    </lineage>
</organism>
<reference evidence="4" key="1">
    <citation type="submission" date="2020-08" db="EMBL/GenBank/DDBJ databases">
        <title>Complete genome sequence of Weissella confusa strain FS54 provides insights into metabolic potential.</title>
        <authorList>
            <person name="Fhoula I."/>
            <person name="Najjari A."/>
            <person name="Lekired A."/>
            <person name="Bessrour-Aouam N."/>
            <person name="Jaballah S."/>
            <person name="Klibi N."/>
            <person name="Ouzari H.-I."/>
        </authorList>
    </citation>
    <scope>NUCLEOTIDE SEQUENCE</scope>
    <source>
        <strain evidence="4">FS54</strain>
    </source>
</reference>
<dbReference type="Proteomes" id="UP000650485">
    <property type="component" value="Unassembled WGS sequence"/>
</dbReference>
<evidence type="ECO:0000256" key="2">
    <source>
        <dbReference type="ARBA" id="ARBA00023125"/>
    </source>
</evidence>
<dbReference type="InterPro" id="IPR000835">
    <property type="entry name" value="HTH_MarR-typ"/>
</dbReference>
<dbReference type="InterPro" id="IPR036390">
    <property type="entry name" value="WH_DNA-bd_sf"/>
</dbReference>
<accession>A0A329G6Z6</accession>
<proteinExistence type="predicted"/>
<name>A0A329G6Z6_WEICO</name>
<keyword evidence="1" id="KW-0805">Transcription regulation</keyword>
<dbReference type="PRINTS" id="PR00598">
    <property type="entry name" value="HTHMARR"/>
</dbReference>
<sequence length="150" mass="17172">MTSNLREIGMIARALDSISNVEFKSFNLTKGQYLYLARIAENPGIIQEELSEMIMVDRTTVARAVKKLLADGLIVKRDNAENLKIKHLEVTDKGRELYDVIKRENDHSETIALQGFTADEVQTLNSLLHRMRENVATDWNAVKKGHQREY</sequence>
<keyword evidence="3" id="KW-0804">Transcription</keyword>
<keyword evidence="2" id="KW-0238">DNA-binding</keyword>
<evidence type="ECO:0000256" key="3">
    <source>
        <dbReference type="ARBA" id="ARBA00023163"/>
    </source>
</evidence>
<dbReference type="PROSITE" id="PS50995">
    <property type="entry name" value="HTH_MARR_2"/>
    <property type="match status" value="1"/>
</dbReference>
<evidence type="ECO:0000256" key="1">
    <source>
        <dbReference type="ARBA" id="ARBA00023015"/>
    </source>
</evidence>
<dbReference type="AlphaFoldDB" id="A0A329G6Z6"/>
<comment type="caution">
    <text evidence="4">The sequence shown here is derived from an EMBL/GenBank/DDBJ whole genome shotgun (WGS) entry which is preliminary data.</text>
</comment>
<dbReference type="Gene3D" id="1.10.10.10">
    <property type="entry name" value="Winged helix-like DNA-binding domain superfamily/Winged helix DNA-binding domain"/>
    <property type="match status" value="1"/>
</dbReference>
<dbReference type="PANTHER" id="PTHR42756:SF2">
    <property type="entry name" value="MARR FAMILY REGULATORY PROTEIN"/>
    <property type="match status" value="1"/>
</dbReference>
<evidence type="ECO:0000313" key="5">
    <source>
        <dbReference type="Proteomes" id="UP000650485"/>
    </source>
</evidence>
<dbReference type="GO" id="GO:0003700">
    <property type="term" value="F:DNA-binding transcription factor activity"/>
    <property type="evidence" value="ECO:0007669"/>
    <property type="project" value="InterPro"/>
</dbReference>
<dbReference type="Pfam" id="PF01047">
    <property type="entry name" value="MarR"/>
    <property type="match status" value="1"/>
</dbReference>
<dbReference type="SUPFAM" id="SSF46785">
    <property type="entry name" value="Winged helix' DNA-binding domain"/>
    <property type="match status" value="1"/>
</dbReference>
<dbReference type="EMBL" id="JACSZT010000008">
    <property type="protein sequence ID" value="MBC6499015.1"/>
    <property type="molecule type" value="Genomic_DNA"/>
</dbReference>
<dbReference type="RefSeq" id="WP_112464975.1">
    <property type="nucleotide sequence ID" value="NZ_CABJBN010000003.1"/>
</dbReference>
<dbReference type="SMART" id="SM00347">
    <property type="entry name" value="HTH_MARR"/>
    <property type="match status" value="1"/>
</dbReference>
<dbReference type="InterPro" id="IPR036388">
    <property type="entry name" value="WH-like_DNA-bd_sf"/>
</dbReference>
<evidence type="ECO:0000313" key="4">
    <source>
        <dbReference type="EMBL" id="MBC6499015.1"/>
    </source>
</evidence>